<feature type="active site" description="Glycyl thioester intermediate" evidence="7">
    <location>
        <position position="1602"/>
    </location>
</feature>
<proteinExistence type="inferred from homology"/>
<dbReference type="InterPro" id="IPR050328">
    <property type="entry name" value="Dev_Immune_Receptor"/>
</dbReference>
<evidence type="ECO:0000256" key="1">
    <source>
        <dbReference type="ARBA" id="ARBA00000900"/>
    </source>
</evidence>
<dbReference type="InterPro" id="IPR003591">
    <property type="entry name" value="Leu-rich_rpt_typical-subtyp"/>
</dbReference>
<dbReference type="GO" id="GO:0016567">
    <property type="term" value="P:protein ubiquitination"/>
    <property type="evidence" value="ECO:0007669"/>
    <property type="project" value="InterPro"/>
</dbReference>
<dbReference type="GO" id="GO:0061630">
    <property type="term" value="F:ubiquitin protein ligase activity"/>
    <property type="evidence" value="ECO:0007669"/>
    <property type="project" value="UniProtKB-EC"/>
</dbReference>
<dbReference type="Proteomes" id="UP000186736">
    <property type="component" value="Unassembled WGS sequence"/>
</dbReference>
<feature type="domain" description="NEL" evidence="9">
    <location>
        <begin position="1507"/>
        <end position="1793"/>
    </location>
</feature>
<dbReference type="EC" id="2.3.2.27" evidence="2"/>
<comment type="catalytic activity">
    <reaction evidence="1">
        <text>S-ubiquitinyl-[E2 ubiquitin-conjugating enzyme]-L-cysteine + [acceptor protein]-L-lysine = [E2 ubiquitin-conjugating enzyme]-L-cysteine + N(6)-ubiquitinyl-[acceptor protein]-L-lysine.</text>
        <dbReference type="EC" id="2.3.2.27"/>
    </reaction>
</comment>
<dbReference type="RefSeq" id="WP_075806821.1">
    <property type="nucleotide sequence ID" value="NZ_MKZO01000079.1"/>
</dbReference>
<evidence type="ECO:0000256" key="5">
    <source>
        <dbReference type="ARBA" id="ARBA00022737"/>
    </source>
</evidence>
<sequence length="1793" mass="202690">MDDIHYQTVSQRVPQRLVDSSAEQRQALRNKVPPAMPWLEEASGNLLQVIAALDEEYPRHQRHAQAVATVLEQLPNAEAFAEPLLREALKNTFGLDLDVHRTFLFNAGRARIAESHLSTADPVVRAFQAVKAATQSLLRSALQNFEAFEAEEGGMQADRRPARIFFSDNGLAAEPSRDVDLVPERFAALCRSLDLGARYQRLIDQAFSPEPVGDESAEAAASNRQARFKLLEQSSLRLELHLARLRGQIDQACYEELLEVAKNGKAEGDLERSVLRLWDVELTGIVLFFRPGRLGVYMPDEPQQPLQTFPHLQAFHASLRERLKDPAWRNYFLRFIPARQRDPLLARIQRTLFPKVWNAGGWYEERYDPEAVLGLDKQAFSAPLFNVLLQRKMLALRDDGLFHAVPTAVEDHKSTQDKIDYYLGVGFNVLNVAAFVVPGLGEVMLAVNAALLGYEVYEGFDSLARGDREAAWGYFMDVGENLAIIAALGAAGAAAHRFKGNLPLAVRSMRPVTLADGSVRLWQPDLSPFAYEIRLPAGLKADADGLYSFQGRQWLNLDGQYYSVRALLGEEGHGLEHPRRAGAYAPRVQHNGNGGWLSELDTPEQWRGMELFRRQGPLEARVSEEMAGNALRISGVTESELRQTLVDRHRPPALLTDTLRRLALAETSGADTFAADYKAAQAPLSLPAMALQRQFRSLPHVILEEIVGAASAAETGEMTTSGRVPLRLADEARIYQQQVRIARACEGLYLDREISLDSARLMLHSLQSLPHWPAKLRIGLYDGWIEGPRLAGIGEGDEPELGVIWNRQLPGDFCRALFDNIPGVYRERLGLADAGTLWRKLRELRPSRQRLRQWLGLAEIKPAFRSPMRLADGRLGHPLSGRGQAFFTEDELLDKLRMLELEEVHVEDALQALYRSGMDRVAINTRLNTLLGELLELRDALDRWALGSASEHMTLRRQRGRERIGLAVWEHWRRSILPELGQPASRLILFQVSLADFPTDLPAFFRQRVRSMLLDEVIHTDGLSHEQMIGDSQLQAFAAHFPELTALDIRRGHWNMGLPQMLTRAWPKLSALGLREIFIFLAEQDFKALSALKQLRWLDLRGMQLVDMPDTALDGLTLDYLGLDWMGLQTWPRWLHNGALARIGELSLLGNHLSELPSAILRNAEAVEHPTRVILLGNRFAFQALLDLRLAQRFLQRFTFELGLTMTMEYELNRRIQERTQLCDVLEAWVDAPAEGDTVVAPERLAYRNRISMALLEYWRDSLRGEGVALLSLEDVALDHFPEALPAYFYDRVRRLDLTRFTALETVLERFIRQFPQLAELSLITGEPALRRVPESLEGFTNLRELALVRMGLTVDQAAMERFARMPVLSSLQLDGNRLGEITDVSMFNQRYLTFLGLGQMQIAAWPEWLSELLPHGIEQLNLDDNLLTELPAQLLDNHRMVDGATEIVLHNNPLSRDTMIRAHTSQRYNRPYSFTMDLPADIAEMGPDMHSSDSEGAFSPEDADPVQDNPAEVWRTDDAGQDERNQAIWEGLRGGEDAGSLLGLIMRLRHSADYRTLNTRTELVERVWKVLAAAQADTELRLALNGMAEEPLRQVQRHDTCPDGIRLEFNQMELQVYTHQALRDIPEANRGPVLFRLMRSVFRAQTLDRLARERAAGRDEAEVRLAYRLRWAEQLELPLPPRGMLYRSDADIAPGELNLVLAWMQAEEAGPGFLQFAAQCDFWAAYLREAFPERFKALKDTFEAAVLDVTDTGVDESAEHSAARIRVLEDKYKADEKALLESLTFEQSLAQH</sequence>
<keyword evidence="7" id="KW-0833">Ubl conjugation pathway</keyword>
<dbReference type="SUPFAM" id="SSF52047">
    <property type="entry name" value="RNI-like"/>
    <property type="match status" value="1"/>
</dbReference>
<feature type="region of interest" description="Disordered" evidence="8">
    <location>
        <begin position="1489"/>
        <end position="1508"/>
    </location>
</feature>
<comment type="PTM">
    <text evidence="7">Ubiquitinated in the presence of host E1 ubiquitin-activating enzyme, E2 ubiquitin-conjugating enzyme and ubiquitin.</text>
</comment>
<dbReference type="PANTHER" id="PTHR24373">
    <property type="entry name" value="SLIT RELATED LEUCINE-RICH REPEAT NEURONAL PROTEIN"/>
    <property type="match status" value="1"/>
</dbReference>
<name>A0A1Q9QV34_PSEPU</name>
<dbReference type="InterPro" id="IPR046673">
    <property type="entry name" value="ToxA_N"/>
</dbReference>
<dbReference type="Pfam" id="PF14496">
    <property type="entry name" value="NEL"/>
    <property type="match status" value="1"/>
</dbReference>
<dbReference type="PANTHER" id="PTHR24373:SF275">
    <property type="entry name" value="TIR DOMAIN-CONTAINING PROTEIN"/>
    <property type="match status" value="1"/>
</dbReference>
<evidence type="ECO:0000313" key="10">
    <source>
        <dbReference type="EMBL" id="OLS58902.1"/>
    </source>
</evidence>
<dbReference type="EMBL" id="MKZO01000079">
    <property type="protein sequence ID" value="OLS58902.1"/>
    <property type="molecule type" value="Genomic_DNA"/>
</dbReference>
<gene>
    <name evidence="10" type="ORF">PSEMO_62630</name>
</gene>
<comment type="caution">
    <text evidence="10">The sequence shown here is derived from an EMBL/GenBank/DDBJ whole genome shotgun (WGS) entry which is preliminary data.</text>
</comment>
<dbReference type="PROSITE" id="PS52053">
    <property type="entry name" value="NEL"/>
    <property type="match status" value="1"/>
</dbReference>
<dbReference type="GO" id="GO:0005576">
    <property type="term" value="C:extracellular region"/>
    <property type="evidence" value="ECO:0007669"/>
    <property type="project" value="UniProtKB-UniRule"/>
</dbReference>
<organism evidence="10 11">
    <name type="scientific">Pseudomonas putida</name>
    <name type="common">Arthrobacter siderocapsulatus</name>
    <dbReference type="NCBI Taxonomy" id="303"/>
    <lineage>
        <taxon>Bacteria</taxon>
        <taxon>Pseudomonadati</taxon>
        <taxon>Pseudomonadota</taxon>
        <taxon>Gammaproteobacteria</taxon>
        <taxon>Pseudomonadales</taxon>
        <taxon>Pseudomonadaceae</taxon>
        <taxon>Pseudomonas</taxon>
    </lineage>
</organism>
<dbReference type="Pfam" id="PF20178">
    <property type="entry name" value="ToxA_N"/>
    <property type="match status" value="1"/>
</dbReference>
<dbReference type="InterPro" id="IPR029487">
    <property type="entry name" value="NEL_dom"/>
</dbReference>
<keyword evidence="4" id="KW-0732">Signal</keyword>
<evidence type="ECO:0000259" key="9">
    <source>
        <dbReference type="PROSITE" id="PS52053"/>
    </source>
</evidence>
<keyword evidence="7" id="KW-0964">Secreted</keyword>
<keyword evidence="3" id="KW-0433">Leucine-rich repeat</keyword>
<dbReference type="InterPro" id="IPR032675">
    <property type="entry name" value="LRR_dom_sf"/>
</dbReference>
<evidence type="ECO:0000256" key="2">
    <source>
        <dbReference type="ARBA" id="ARBA00012483"/>
    </source>
</evidence>
<dbReference type="Gene3D" id="1.20.58.360">
    <property type="entry name" value="Shigella T3SS effector IpaH defines"/>
    <property type="match status" value="1"/>
</dbReference>
<keyword evidence="5" id="KW-0677">Repeat</keyword>
<evidence type="ECO:0000256" key="6">
    <source>
        <dbReference type="ARBA" id="ARBA00023026"/>
    </source>
</evidence>
<keyword evidence="6" id="KW-0843">Virulence</keyword>
<protein>
    <recommendedName>
        <fullName evidence="2">RING-type E3 ubiquitin transferase</fullName>
        <ecNumber evidence="2">2.3.2.27</ecNumber>
    </recommendedName>
</protein>
<evidence type="ECO:0000313" key="11">
    <source>
        <dbReference type="Proteomes" id="UP000186736"/>
    </source>
</evidence>
<keyword evidence="7" id="KW-1035">Host cytoplasm</keyword>
<accession>A0A1Q9QV34</accession>
<dbReference type="SMART" id="SM00369">
    <property type="entry name" value="LRR_TYP"/>
    <property type="match status" value="4"/>
</dbReference>
<evidence type="ECO:0000256" key="4">
    <source>
        <dbReference type="ARBA" id="ARBA00022729"/>
    </source>
</evidence>
<dbReference type="Gene3D" id="3.80.10.10">
    <property type="entry name" value="Ribonuclease Inhibitor"/>
    <property type="match status" value="2"/>
</dbReference>
<evidence type="ECO:0000256" key="7">
    <source>
        <dbReference type="PROSITE-ProRule" id="PRU01398"/>
    </source>
</evidence>
<reference evidence="10 11" key="1">
    <citation type="submission" date="2016-10" db="EMBL/GenBank/DDBJ databases">
        <title>Genome Sequence of Pseudomonas putida GM4FR.</title>
        <authorList>
            <person name="Poehlein A."/>
            <person name="Wemheuer F."/>
            <person name="Hollensteiner J."/>
            <person name="Wemheuer B."/>
        </authorList>
    </citation>
    <scope>NUCLEOTIDE SEQUENCE [LARGE SCALE GENOMIC DNA]</scope>
    <source>
        <strain evidence="10 11">GM4FR</strain>
    </source>
</reference>
<comment type="similarity">
    <text evidence="7">Belongs to the LRR-containing bacterial E3 ligase family.</text>
</comment>
<evidence type="ECO:0000256" key="8">
    <source>
        <dbReference type="SAM" id="MobiDB-lite"/>
    </source>
</evidence>
<keyword evidence="7" id="KW-0808">Transferase</keyword>
<dbReference type="OrthoDB" id="1467561at2"/>
<evidence type="ECO:0000256" key="3">
    <source>
        <dbReference type="ARBA" id="ARBA00022614"/>
    </source>
</evidence>
<keyword evidence="7" id="KW-0832">Ubl conjugation</keyword>